<dbReference type="RefSeq" id="XP_018983306.1">
    <property type="nucleotide sequence ID" value="XM_019132912.1"/>
</dbReference>
<reference evidence="3" key="1">
    <citation type="submission" date="2016-05" db="EMBL/GenBank/DDBJ databases">
        <title>Comparative genomics of biotechnologically important yeasts.</title>
        <authorList>
            <consortium name="DOE Joint Genome Institute"/>
            <person name="Riley R."/>
            <person name="Haridas S."/>
            <person name="Wolfe K.H."/>
            <person name="Lopes M.R."/>
            <person name="Hittinger C.T."/>
            <person name="Goker M."/>
            <person name="Salamov A."/>
            <person name="Wisecaver J."/>
            <person name="Long T.M."/>
            <person name="Aerts A.L."/>
            <person name="Barry K."/>
            <person name="Choi C."/>
            <person name="Clum A."/>
            <person name="Coughlan A.Y."/>
            <person name="Deshpande S."/>
            <person name="Douglass A.P."/>
            <person name="Hanson S.J."/>
            <person name="Klenk H.-P."/>
            <person name="Labutti K."/>
            <person name="Lapidus A."/>
            <person name="Lindquist E."/>
            <person name="Lipzen A."/>
            <person name="Meier-Kolthoff J.P."/>
            <person name="Ohm R.A."/>
            <person name="Otillar R.P."/>
            <person name="Pangilinan J."/>
            <person name="Peng Y."/>
            <person name="Rokas A."/>
            <person name="Rosa C.A."/>
            <person name="Scheuner C."/>
            <person name="Sibirny A.A."/>
            <person name="Slot J.C."/>
            <person name="Stielow J.B."/>
            <person name="Sun H."/>
            <person name="Kurtzman C.P."/>
            <person name="Blackwell M."/>
            <person name="Grigoriev I.V."/>
            <person name="Jeffries T.W."/>
        </authorList>
    </citation>
    <scope>NUCLEOTIDE SEQUENCE [LARGE SCALE GENOMIC DNA]</scope>
    <source>
        <strain evidence="3">NRRL Y-12698</strain>
    </source>
</reference>
<keyword evidence="3" id="KW-1185">Reference proteome</keyword>
<accession>A0A1E3QK34</accession>
<feature type="compositionally biased region" description="Polar residues" evidence="1">
    <location>
        <begin position="78"/>
        <end position="100"/>
    </location>
</feature>
<dbReference type="AlphaFoldDB" id="A0A1E3QK34"/>
<proteinExistence type="predicted"/>
<evidence type="ECO:0000313" key="2">
    <source>
        <dbReference type="EMBL" id="ODQ77978.1"/>
    </source>
</evidence>
<dbReference type="GeneID" id="30150765"/>
<protein>
    <submittedName>
        <fullName evidence="2">Uncharacterized protein</fullName>
    </submittedName>
</protein>
<dbReference type="Proteomes" id="UP000094336">
    <property type="component" value="Unassembled WGS sequence"/>
</dbReference>
<gene>
    <name evidence="2" type="ORF">BABINDRAFT_91067</name>
</gene>
<name>A0A1E3QK34_9ASCO</name>
<feature type="region of interest" description="Disordered" evidence="1">
    <location>
        <begin position="50"/>
        <end position="100"/>
    </location>
</feature>
<sequence>MLMSCASRRGEHIFAVPCTPAKNPPWCIMQATVEWLLIFPLPEEASLGRGTRDFAGSSWGAQATGAKRPKTETKLEKSQSQQRSANNETMSGPIQVSVNA</sequence>
<organism evidence="2 3">
    <name type="scientific">Babjeviella inositovora NRRL Y-12698</name>
    <dbReference type="NCBI Taxonomy" id="984486"/>
    <lineage>
        <taxon>Eukaryota</taxon>
        <taxon>Fungi</taxon>
        <taxon>Dikarya</taxon>
        <taxon>Ascomycota</taxon>
        <taxon>Saccharomycotina</taxon>
        <taxon>Pichiomycetes</taxon>
        <taxon>Serinales incertae sedis</taxon>
        <taxon>Babjeviella</taxon>
    </lineage>
</organism>
<evidence type="ECO:0000256" key="1">
    <source>
        <dbReference type="SAM" id="MobiDB-lite"/>
    </source>
</evidence>
<evidence type="ECO:0000313" key="3">
    <source>
        <dbReference type="Proteomes" id="UP000094336"/>
    </source>
</evidence>
<dbReference type="EMBL" id="KV454437">
    <property type="protein sequence ID" value="ODQ77978.1"/>
    <property type="molecule type" value="Genomic_DNA"/>
</dbReference>